<dbReference type="GeneID" id="77808364"/>
<sequence>MSRAGRSAAVVCRCRAFGCVQQRFRDRNGQWALGALVSTTTRASHAIADMHTAARFGGTQDSDEDSDSDNNSAGIGSEVPELNIDRLALSSQRPAPSPAARSNVYDCSPYHNFSLRHASPAVLHMSLLAAILTVCDHTSLQTASWLLKSGRELLALTASGALGKFPNKPLDFRQEETLKNLPSDARTLIKWFKIDPKLVRVTCCPSCFAMYPQPDPQSNPQAKGSKIPAAPIPPKCINLVFPHDGELVGLWDDVEDPNLAALHPPAETDDEDPALPIGMQFFNRMEFRSDSDDNSFSPCLDAEGWDTGSWTRPSEDKIICDAKMVAFINKLLPRINIPTWIKRALPVLGKASFGSLKADEWRNLFTIQLPLVLPVYWADGGPTARSLFRNFAHLVSMVNLALKRSMTSDTINKYRHHNLEYLRSCLILFPDVNLAPNHHIILKAAHNNRLGQLEITFLTNFCRIGNLQALLSTPNMFPAELQPFIRQLQAFRDLISVRAETIPKSRQGFLDSPTLKVLIKRLNELFPCSTGAPWIPSDEWAKKKEAKSKEYLAVTPSIEKLPSVLINEVLFSTLRENPSNSVITLRAGCAPQYGIIEQIFRHQRTSGNGTSTADTWMVIQPLVPCSFSNPFAGLGKFDVQLELRIIQTEILYVIHTREVLAHCAWIKYKAREILPSIKKECIALVSLDR</sequence>
<dbReference type="Proteomes" id="UP001164743">
    <property type="component" value="Chromosome 3A"/>
</dbReference>
<evidence type="ECO:0000313" key="2">
    <source>
        <dbReference type="EMBL" id="WAQ83128.1"/>
    </source>
</evidence>
<keyword evidence="3" id="KW-1185">Reference proteome</keyword>
<dbReference type="EMBL" id="CP110423">
    <property type="protein sequence ID" value="WAQ83128.1"/>
    <property type="molecule type" value="Genomic_DNA"/>
</dbReference>
<accession>A0ABY7CFH5</accession>
<feature type="region of interest" description="Disordered" evidence="1">
    <location>
        <begin position="55"/>
        <end position="77"/>
    </location>
</feature>
<dbReference type="RefSeq" id="XP_053018683.1">
    <property type="nucleotide sequence ID" value="XM_053167469.1"/>
</dbReference>
<evidence type="ECO:0000256" key="1">
    <source>
        <dbReference type="SAM" id="MobiDB-lite"/>
    </source>
</evidence>
<proteinExistence type="predicted"/>
<organism evidence="2 3">
    <name type="scientific">Puccinia triticina</name>
    <dbReference type="NCBI Taxonomy" id="208348"/>
    <lineage>
        <taxon>Eukaryota</taxon>
        <taxon>Fungi</taxon>
        <taxon>Dikarya</taxon>
        <taxon>Basidiomycota</taxon>
        <taxon>Pucciniomycotina</taxon>
        <taxon>Pucciniomycetes</taxon>
        <taxon>Pucciniales</taxon>
        <taxon>Pucciniaceae</taxon>
        <taxon>Puccinia</taxon>
    </lineage>
</organism>
<protein>
    <submittedName>
        <fullName evidence="2">Uncharacterized protein</fullName>
    </submittedName>
</protein>
<reference evidence="2" key="1">
    <citation type="submission" date="2022-10" db="EMBL/GenBank/DDBJ databases">
        <title>Puccinia triticina Genome sequencing and assembly.</title>
        <authorList>
            <person name="Li C."/>
        </authorList>
    </citation>
    <scope>NUCLEOTIDE SEQUENCE</scope>
    <source>
        <strain evidence="2">Pt15</strain>
    </source>
</reference>
<name>A0ABY7CFH5_9BASI</name>
<gene>
    <name evidence="2" type="ORF">PtA15_3A495</name>
</gene>
<evidence type="ECO:0000313" key="3">
    <source>
        <dbReference type="Proteomes" id="UP001164743"/>
    </source>
</evidence>